<proteinExistence type="predicted"/>
<evidence type="ECO:0000256" key="1">
    <source>
        <dbReference type="SAM" id="MobiDB-lite"/>
    </source>
</evidence>
<dbReference type="InterPro" id="IPR027417">
    <property type="entry name" value="P-loop_NTPase"/>
</dbReference>
<name>A0A4Q7KC09_9PSEU</name>
<gene>
    <name evidence="3" type="ORF">EV193_11637</name>
</gene>
<dbReference type="AlphaFoldDB" id="A0A4Q7KC09"/>
<dbReference type="EMBL" id="SGWQ01000016">
    <property type="protein sequence ID" value="RZS30517.1"/>
    <property type="molecule type" value="Genomic_DNA"/>
</dbReference>
<evidence type="ECO:0000313" key="4">
    <source>
        <dbReference type="Proteomes" id="UP000294257"/>
    </source>
</evidence>
<reference evidence="3 4" key="1">
    <citation type="submission" date="2019-02" db="EMBL/GenBank/DDBJ databases">
        <title>Genomic Encyclopedia of Type Strains, Phase IV (KMG-IV): sequencing the most valuable type-strain genomes for metagenomic binning, comparative biology and taxonomic classification.</title>
        <authorList>
            <person name="Goeker M."/>
        </authorList>
    </citation>
    <scope>NUCLEOTIDE SEQUENCE [LARGE SCALE GENOMIC DNA]</scope>
    <source>
        <strain evidence="3 4">DSM 101727</strain>
    </source>
</reference>
<dbReference type="InterPro" id="IPR019476">
    <property type="entry name" value="T4SS_TraD_DNA-bd"/>
</dbReference>
<keyword evidence="4" id="KW-1185">Reference proteome</keyword>
<feature type="region of interest" description="Disordered" evidence="1">
    <location>
        <begin position="335"/>
        <end position="360"/>
    </location>
</feature>
<sequence length="360" mass="38596">MVIDPAAPGPVVGFNPLHAAGSPERAAGFVFHVLHSIYAPSWGPRTADLLRASLLTLASSRPVDGVGSGFTVCEVPELLTNPGFRRSVTGQPLPHGLAGFWRWYEALSNPERVHVIGPVLNKLRPFILSTPLRLILGQPTGVDLAGALTHRRIVVVTLKRGLLGAEAAMLLGSLVMSSVWHAVLTRAALPPSARRPAWLYVDEFHDIVRLPIDLADMLAQARGLGLGLTLAHQYLNQLAPAVRSAVLSTARTQVAFQPDYADARELAHRFGPLSTEDLMGLGAFEIAARLCLHGTTLTPVTGRTLPLPDATTDGSQLAKNSRARYGLPAAEIDKQLIARTTPTPTGDGRHNRMRNTASQP</sequence>
<feature type="domain" description="Type IV secretion system coupling protein TraD DNA-binding" evidence="2">
    <location>
        <begin position="171"/>
        <end position="271"/>
    </location>
</feature>
<dbReference type="Gene3D" id="3.40.50.300">
    <property type="entry name" value="P-loop containing nucleotide triphosphate hydrolases"/>
    <property type="match status" value="1"/>
</dbReference>
<dbReference type="SUPFAM" id="SSF52540">
    <property type="entry name" value="P-loop containing nucleoside triphosphate hydrolases"/>
    <property type="match status" value="1"/>
</dbReference>
<dbReference type="Proteomes" id="UP000294257">
    <property type="component" value="Unassembled WGS sequence"/>
</dbReference>
<organism evidence="3 4">
    <name type="scientific">Herbihabitans rhizosphaerae</name>
    <dbReference type="NCBI Taxonomy" id="1872711"/>
    <lineage>
        <taxon>Bacteria</taxon>
        <taxon>Bacillati</taxon>
        <taxon>Actinomycetota</taxon>
        <taxon>Actinomycetes</taxon>
        <taxon>Pseudonocardiales</taxon>
        <taxon>Pseudonocardiaceae</taxon>
        <taxon>Herbihabitans</taxon>
    </lineage>
</organism>
<evidence type="ECO:0000313" key="3">
    <source>
        <dbReference type="EMBL" id="RZS30517.1"/>
    </source>
</evidence>
<comment type="caution">
    <text evidence="3">The sequence shown here is derived from an EMBL/GenBank/DDBJ whole genome shotgun (WGS) entry which is preliminary data.</text>
</comment>
<evidence type="ECO:0000259" key="2">
    <source>
        <dbReference type="Pfam" id="PF10412"/>
    </source>
</evidence>
<accession>A0A4Q7KC09</accession>
<dbReference type="CDD" id="cd01127">
    <property type="entry name" value="TrwB_TraG_TraD_VirD4"/>
    <property type="match status" value="1"/>
</dbReference>
<dbReference type="Pfam" id="PF10412">
    <property type="entry name" value="TrwB_AAD_bind"/>
    <property type="match status" value="1"/>
</dbReference>
<protein>
    <submittedName>
        <fullName evidence="3">Type IV secretion system coupling TraD/TrwB family protein</fullName>
    </submittedName>
</protein>